<gene>
    <name evidence="2" type="ORF">PLBR_LOCUS6058</name>
</gene>
<dbReference type="AlphaFoldDB" id="A0A3P3YF99"/>
<evidence type="ECO:0000256" key="1">
    <source>
        <dbReference type="SAM" id="MobiDB-lite"/>
    </source>
</evidence>
<accession>A0A3P3YF99</accession>
<evidence type="ECO:0000313" key="2">
    <source>
        <dbReference type="EMBL" id="SPQ98843.1"/>
    </source>
</evidence>
<organism evidence="2 3">
    <name type="scientific">Plasmodiophora brassicae</name>
    <name type="common">Clubroot disease agent</name>
    <dbReference type="NCBI Taxonomy" id="37360"/>
    <lineage>
        <taxon>Eukaryota</taxon>
        <taxon>Sar</taxon>
        <taxon>Rhizaria</taxon>
        <taxon>Endomyxa</taxon>
        <taxon>Phytomyxea</taxon>
        <taxon>Plasmodiophorida</taxon>
        <taxon>Plasmodiophoridae</taxon>
        <taxon>Plasmodiophora</taxon>
    </lineage>
</organism>
<protein>
    <submittedName>
        <fullName evidence="2">Uncharacterized protein</fullName>
    </submittedName>
</protein>
<evidence type="ECO:0000313" key="3">
    <source>
        <dbReference type="Proteomes" id="UP000290189"/>
    </source>
</evidence>
<dbReference type="EMBL" id="OVEO01000010">
    <property type="protein sequence ID" value="SPQ98843.1"/>
    <property type="molecule type" value="Genomic_DNA"/>
</dbReference>
<name>A0A3P3YF99_PLABS</name>
<feature type="region of interest" description="Disordered" evidence="1">
    <location>
        <begin position="80"/>
        <end position="122"/>
    </location>
</feature>
<geneLocation type="mitochondrion" evidence="2"/>
<feature type="compositionally biased region" description="Basic and acidic residues" evidence="1">
    <location>
        <begin position="101"/>
        <end position="118"/>
    </location>
</feature>
<reference evidence="2 3" key="1">
    <citation type="submission" date="2018-03" db="EMBL/GenBank/DDBJ databases">
        <authorList>
            <person name="Fogelqvist J."/>
        </authorList>
    </citation>
    <scope>NUCLEOTIDE SEQUENCE [LARGE SCALE GENOMIC DNA]</scope>
</reference>
<sequence length="191" mass="20641">MTTVISATIIVKTSEWADSALAYPSTPSIGHHGMSEHCLSARRQSPATAGTDRVAMALCGAVTVSRSPLRCLVGCEQRRAQHSPSRQEQDAHRQQAVWGESAERRQRARRSPDVHADVDAGATDDGELTAIEMMQNATCVDSLKSDGASLAFHYRGQAVNAYPDISTTDTIIMFDVHCGRTSANWAPLFGQ</sequence>
<keyword evidence="2" id="KW-0496">Mitochondrion</keyword>
<proteinExistence type="predicted"/>
<dbReference type="Proteomes" id="UP000290189">
    <property type="component" value="Unassembled WGS sequence"/>
</dbReference>